<name>A0ACC0VL23_9STRA</name>
<dbReference type="EMBL" id="CM047587">
    <property type="protein sequence ID" value="KAI9907208.1"/>
    <property type="molecule type" value="Genomic_DNA"/>
</dbReference>
<evidence type="ECO:0000313" key="1">
    <source>
        <dbReference type="EMBL" id="KAI9907208.1"/>
    </source>
</evidence>
<dbReference type="Proteomes" id="UP001163321">
    <property type="component" value="Chromosome 8"/>
</dbReference>
<keyword evidence="2" id="KW-1185">Reference proteome</keyword>
<protein>
    <submittedName>
        <fullName evidence="1">Uncharacterized protein</fullName>
    </submittedName>
</protein>
<proteinExistence type="predicted"/>
<accession>A0ACC0VL23</accession>
<reference evidence="1 2" key="1">
    <citation type="journal article" date="2022" name="bioRxiv">
        <title>The genome of the oomycete Peronosclerospora sorghi, a cosmopolitan pathogen of maize and sorghum, is inflated with dispersed pseudogenes.</title>
        <authorList>
            <person name="Fletcher K."/>
            <person name="Martin F."/>
            <person name="Isakeit T."/>
            <person name="Cavanaugh K."/>
            <person name="Magill C."/>
            <person name="Michelmore R."/>
        </authorList>
    </citation>
    <scope>NUCLEOTIDE SEQUENCE [LARGE SCALE GENOMIC DNA]</scope>
    <source>
        <strain evidence="1">P6</strain>
    </source>
</reference>
<comment type="caution">
    <text evidence="1">The sequence shown here is derived from an EMBL/GenBank/DDBJ whole genome shotgun (WGS) entry which is preliminary data.</text>
</comment>
<evidence type="ECO:0000313" key="2">
    <source>
        <dbReference type="Proteomes" id="UP001163321"/>
    </source>
</evidence>
<sequence length="598" mass="67501">MKPPRTLYLYYYAIFAAVCISLLTCVSVEAATAVSPPKNTSRHGPTQKEAQQFHSTTVATNNEARAPITEITDNLLKKGTSFKNPITFENPDTTENLLAKYNSFKATETSDNQAATSQSNKKRRGNGIELDLNKKPKLSGSVEDLDEDTMLLMIVGAEKPRNQDTGLTREDLESYLLEEWEDHEATLDSIFDKPSDATFFEILKHPIPNIWLTFGKKISPDPCGLLLEKLTVRYGEDGLARRLVEAQKQSGDASDSLATQLMELKFEKWNQEKQSVRGILKNLKPRGLKDPALQMLFSYLSLMGKNPYAVFMKKLRKKPGEVELARLLALEEQDGGYLDIVKGLEFFQFTQWKLAGKYVIDAFKYLGINKGGPGVSHSSLWYAWVSYVKYLLSVKNLSEDTLRGMISETQTPVTKALHDQGTTSQVNKKRKRNDVELNSNMNTNLVESWWKNLNEGTMLLMIVVTKDHVVPGLKREDIESFLLTKWEKDGETFDGIFDKISDDEYVEILNHPTPQVWLTFGEKVGQNPYGVLLKKLTLRYGEDGLAKRLSCLGKREEKELVPRRVGRGPSRLIRVEREIDPAIVGNVFAQGILSIHVA</sequence>
<gene>
    <name evidence="1" type="ORF">PsorP6_003919</name>
</gene>
<organism evidence="1 2">
    <name type="scientific">Peronosclerospora sorghi</name>
    <dbReference type="NCBI Taxonomy" id="230839"/>
    <lineage>
        <taxon>Eukaryota</taxon>
        <taxon>Sar</taxon>
        <taxon>Stramenopiles</taxon>
        <taxon>Oomycota</taxon>
        <taxon>Peronosporomycetes</taxon>
        <taxon>Peronosporales</taxon>
        <taxon>Peronosporaceae</taxon>
        <taxon>Peronosclerospora</taxon>
    </lineage>
</organism>